<dbReference type="Proteomes" id="UP001231189">
    <property type="component" value="Unassembled WGS sequence"/>
</dbReference>
<dbReference type="SUPFAM" id="SSF50685">
    <property type="entry name" value="Barwin-like endoglucanases"/>
    <property type="match status" value="1"/>
</dbReference>
<dbReference type="GO" id="GO:0016020">
    <property type="term" value="C:membrane"/>
    <property type="evidence" value="ECO:0007669"/>
    <property type="project" value="UniProtKB-SubCell"/>
</dbReference>
<keyword evidence="6" id="KW-0961">Cell wall biogenesis/degradation</keyword>
<evidence type="ECO:0000256" key="4">
    <source>
        <dbReference type="ARBA" id="ARBA00022729"/>
    </source>
</evidence>
<keyword evidence="2 6" id="KW-0134">Cell wall</keyword>
<dbReference type="Gene3D" id="2.40.40.10">
    <property type="entry name" value="RlpA-like domain"/>
    <property type="match status" value="1"/>
</dbReference>
<evidence type="ECO:0000256" key="6">
    <source>
        <dbReference type="RuleBase" id="RU365023"/>
    </source>
</evidence>
<dbReference type="InterPro" id="IPR007118">
    <property type="entry name" value="Expan_Lol_pI"/>
</dbReference>
<dbReference type="InterPro" id="IPR007117">
    <property type="entry name" value="Expansin_CBD"/>
</dbReference>
<dbReference type="InterPro" id="IPR007112">
    <property type="entry name" value="Expansin/allergen_DPBB_dom"/>
</dbReference>
<dbReference type="PANTHER" id="PTHR31867">
    <property type="entry name" value="EXPANSIN-A15"/>
    <property type="match status" value="1"/>
</dbReference>
<evidence type="ECO:0000256" key="5">
    <source>
        <dbReference type="ARBA" id="ARBA00023136"/>
    </source>
</evidence>
<feature type="signal peptide" evidence="6">
    <location>
        <begin position="1"/>
        <end position="24"/>
    </location>
</feature>
<comment type="subcellular location">
    <subcellularLocation>
        <location evidence="6">Secreted</location>
        <location evidence="6">Cell wall</location>
    </subcellularLocation>
    <subcellularLocation>
        <location evidence="6">Membrane</location>
        <topology evidence="6">Peripheral membrane protein</topology>
    </subcellularLocation>
</comment>
<feature type="domain" description="Expansin-like CBD" evidence="8">
    <location>
        <begin position="170"/>
        <end position="249"/>
    </location>
</feature>
<dbReference type="GO" id="GO:0009664">
    <property type="term" value="P:plant-type cell wall organization"/>
    <property type="evidence" value="ECO:0007669"/>
    <property type="project" value="InterPro"/>
</dbReference>
<dbReference type="SUPFAM" id="SSF49590">
    <property type="entry name" value="PHL pollen allergen"/>
    <property type="match status" value="1"/>
</dbReference>
<keyword evidence="10" id="KW-1185">Reference proteome</keyword>
<keyword evidence="5" id="KW-0472">Membrane</keyword>
<gene>
    <name evidence="9" type="ORF">QYE76_036407</name>
</gene>
<evidence type="ECO:0000259" key="7">
    <source>
        <dbReference type="PROSITE" id="PS50842"/>
    </source>
</evidence>
<dbReference type="SMART" id="SM00837">
    <property type="entry name" value="DPBB_1"/>
    <property type="match status" value="1"/>
</dbReference>
<evidence type="ECO:0000256" key="2">
    <source>
        <dbReference type="ARBA" id="ARBA00022512"/>
    </source>
</evidence>
<dbReference type="Gene3D" id="2.60.40.760">
    <property type="entry name" value="Expansin, cellulose-binding-like domain"/>
    <property type="match status" value="1"/>
</dbReference>
<evidence type="ECO:0000313" key="9">
    <source>
        <dbReference type="EMBL" id="KAK1612734.1"/>
    </source>
</evidence>
<dbReference type="GO" id="GO:0005576">
    <property type="term" value="C:extracellular region"/>
    <property type="evidence" value="ECO:0007669"/>
    <property type="project" value="InterPro"/>
</dbReference>
<dbReference type="Pfam" id="PF03330">
    <property type="entry name" value="DPBB_1"/>
    <property type="match status" value="1"/>
</dbReference>
<evidence type="ECO:0000256" key="1">
    <source>
        <dbReference type="ARBA" id="ARBA00005392"/>
    </source>
</evidence>
<name>A0AAD8R4C0_LOLMU</name>
<dbReference type="CDD" id="cd22274">
    <property type="entry name" value="DPBB_EXPA_N"/>
    <property type="match status" value="1"/>
</dbReference>
<proteinExistence type="inferred from homology"/>
<dbReference type="PROSITE" id="PS50843">
    <property type="entry name" value="EXPANSIN_CBD"/>
    <property type="match status" value="1"/>
</dbReference>
<dbReference type="EMBL" id="JAUUTY010000007">
    <property type="protein sequence ID" value="KAK1612734.1"/>
    <property type="molecule type" value="Genomic_DNA"/>
</dbReference>
<dbReference type="InterPro" id="IPR002963">
    <property type="entry name" value="Expansin"/>
</dbReference>
<dbReference type="AlphaFoldDB" id="A0AAD8R4C0"/>
<dbReference type="InterPro" id="IPR009009">
    <property type="entry name" value="RlpA-like_DPBB"/>
</dbReference>
<reference evidence="9" key="1">
    <citation type="submission" date="2023-07" db="EMBL/GenBank/DDBJ databases">
        <title>A chromosome-level genome assembly of Lolium multiflorum.</title>
        <authorList>
            <person name="Chen Y."/>
            <person name="Copetti D."/>
            <person name="Kolliker R."/>
            <person name="Studer B."/>
        </authorList>
    </citation>
    <scope>NUCLEOTIDE SEQUENCE</scope>
    <source>
        <strain evidence="9">02402/16</strain>
        <tissue evidence="9">Leaf</tissue>
    </source>
</reference>
<dbReference type="PRINTS" id="PR01226">
    <property type="entry name" value="EXPANSIN"/>
</dbReference>
<dbReference type="PRINTS" id="PR01225">
    <property type="entry name" value="EXPANSNFAMLY"/>
</dbReference>
<sequence length="254" mass="27433">MEKVAILLALFLGLCVSQLRGSAAQQYWTPANATFYGGSDASGTMNGACGYDNLYNDGYATNSTALSTTLWGDGKSCGACYAITCDTSRTKDCKPGTSITVTATNFCPQDYSKPNDAGGWCNPPRQHFDMSEPAWETIAQYRAGIVPVNYAKTTCRRTGGIRFTITGHDYFDNVLITNVGGSGAVSAVSVKGSATSWTTMSRNWGANWQNGAYLTGQSLSFKVQTDDGKSIQADNVVPAYWKYGDTYESYNNFY</sequence>
<evidence type="ECO:0000313" key="10">
    <source>
        <dbReference type="Proteomes" id="UP001231189"/>
    </source>
</evidence>
<keyword evidence="3 6" id="KW-0964">Secreted</keyword>
<feature type="chain" id="PRO_5041784177" description="Expansin" evidence="6">
    <location>
        <begin position="25"/>
        <end position="254"/>
    </location>
</feature>
<comment type="function">
    <text evidence="6">Causes loosening and extension of plant cell walls by disrupting non-covalent bonding between cellulose microfibrils and matrix glucans. No enzymatic activity has been found.</text>
</comment>
<dbReference type="InterPro" id="IPR036908">
    <property type="entry name" value="RlpA-like_sf"/>
</dbReference>
<evidence type="ECO:0000259" key="8">
    <source>
        <dbReference type="PROSITE" id="PS50843"/>
    </source>
</evidence>
<comment type="caution">
    <text evidence="9">The sequence shown here is derived from an EMBL/GenBank/DDBJ whole genome shotgun (WGS) entry which is preliminary data.</text>
</comment>
<dbReference type="PROSITE" id="PS50842">
    <property type="entry name" value="EXPANSIN_EG45"/>
    <property type="match status" value="1"/>
</dbReference>
<comment type="similarity">
    <text evidence="1 6">Belongs to the expansin family. Expansin A subfamily.</text>
</comment>
<accession>A0AAD8R4C0</accession>
<keyword evidence="4 6" id="KW-0732">Signal</keyword>
<evidence type="ECO:0000256" key="3">
    <source>
        <dbReference type="ARBA" id="ARBA00022525"/>
    </source>
</evidence>
<protein>
    <recommendedName>
        <fullName evidence="6">Expansin</fullName>
    </recommendedName>
</protein>
<dbReference type="InterPro" id="IPR036749">
    <property type="entry name" value="Expansin_CBD_sf"/>
</dbReference>
<organism evidence="9 10">
    <name type="scientific">Lolium multiflorum</name>
    <name type="common">Italian ryegrass</name>
    <name type="synonym">Lolium perenne subsp. multiflorum</name>
    <dbReference type="NCBI Taxonomy" id="4521"/>
    <lineage>
        <taxon>Eukaryota</taxon>
        <taxon>Viridiplantae</taxon>
        <taxon>Streptophyta</taxon>
        <taxon>Embryophyta</taxon>
        <taxon>Tracheophyta</taxon>
        <taxon>Spermatophyta</taxon>
        <taxon>Magnoliopsida</taxon>
        <taxon>Liliopsida</taxon>
        <taxon>Poales</taxon>
        <taxon>Poaceae</taxon>
        <taxon>BOP clade</taxon>
        <taxon>Pooideae</taxon>
        <taxon>Poodae</taxon>
        <taxon>Poeae</taxon>
        <taxon>Poeae Chloroplast Group 2 (Poeae type)</taxon>
        <taxon>Loliodinae</taxon>
        <taxon>Loliinae</taxon>
        <taxon>Lolium</taxon>
    </lineage>
</organism>
<feature type="domain" description="Expansin-like EG45" evidence="7">
    <location>
        <begin position="46"/>
        <end position="160"/>
    </location>
</feature>
<dbReference type="Pfam" id="PF01357">
    <property type="entry name" value="Expansin_C"/>
    <property type="match status" value="1"/>
</dbReference>